<gene>
    <name evidence="5" type="ORF">F503_05578</name>
</gene>
<dbReference type="OMA" id="WTGINWP"/>
<dbReference type="GO" id="GO:0005741">
    <property type="term" value="C:mitochondrial outer membrane"/>
    <property type="evidence" value="ECO:0007669"/>
    <property type="project" value="TreeGrafter"/>
</dbReference>
<dbReference type="GO" id="GO:0006696">
    <property type="term" value="P:ergosterol biosynthetic process"/>
    <property type="evidence" value="ECO:0007669"/>
    <property type="project" value="TreeGrafter"/>
</dbReference>
<sequence length="538" mass="59355">MSKAPWGDSSPEDQLFVLVTGANREIEQRGQEQLYQAHMRKERNTDISYNLSGIGLGIGQRFIDEFAAIYPSPTTHLTLITTTRTAAKSHATTKALRRYLDQQEDGARVTNQKRTLFPNRIHLASIELDLCNLPSVYAAAERLKSEPIEIVTGLTPSVAPTASPSGPPVPAVIPRLDSVIFNAGIGGWTQLNWSNLVKSFFASGFVHATTFPTCKDATGGLLVDPLTGKEVKGVAESDAVELANKQGTTVLGQVFCANVFGHYLFAHELLPLLSTGSASAVTGPLKGSAKGPAARIIWESSIESMCWKYLSMDDFQGVGTITAYESSKRLTDLLSLTADLDGVKAYSASFFEGDSKDEKSKAPIIVPPATYVTHPGIVCSTLFPLHWIIFYLYQLGMYISRVFGSPWHPVTPYKGAAAAVWVALQEQPALDVLDARHVKWGAGTTWTGSPIVKRTEVEGWGWRGKVNEEQYRGDKQTDPLVNTFRTSYLRNSLGRREDSVALTAERRQEFEVLGRDCWREMERLRLEWDAKVRKIIGR</sequence>
<dbReference type="Proteomes" id="UP000016923">
    <property type="component" value="Unassembled WGS sequence"/>
</dbReference>
<evidence type="ECO:0000256" key="4">
    <source>
        <dbReference type="ARBA" id="ARBA00023098"/>
    </source>
</evidence>
<name>S3CUT8_OPHP1</name>
<dbReference type="InterPro" id="IPR051593">
    <property type="entry name" value="Ergosterol_Biosynth_ERG27"/>
</dbReference>
<dbReference type="GO" id="GO:0000253">
    <property type="term" value="F:3-beta-hydroxysteroid 3-dehydrogenase (NADP+) activity"/>
    <property type="evidence" value="ECO:0007669"/>
    <property type="project" value="TreeGrafter"/>
</dbReference>
<dbReference type="VEuPathDB" id="FungiDB:F503_05578"/>
<protein>
    <submittedName>
        <fullName evidence="5">3-ketosteroid reductase</fullName>
    </submittedName>
</protein>
<dbReference type="PANTHER" id="PTHR43647">
    <property type="entry name" value="DEHYDROGENASE"/>
    <property type="match status" value="1"/>
</dbReference>
<keyword evidence="2" id="KW-0521">NADP</keyword>
<evidence type="ECO:0000313" key="5">
    <source>
        <dbReference type="EMBL" id="EPE10483.1"/>
    </source>
</evidence>
<organism evidence="5 6">
    <name type="scientific">Ophiostoma piceae (strain UAMH 11346)</name>
    <name type="common">Sap stain fungus</name>
    <dbReference type="NCBI Taxonomy" id="1262450"/>
    <lineage>
        <taxon>Eukaryota</taxon>
        <taxon>Fungi</taxon>
        <taxon>Dikarya</taxon>
        <taxon>Ascomycota</taxon>
        <taxon>Pezizomycotina</taxon>
        <taxon>Sordariomycetes</taxon>
        <taxon>Sordariomycetidae</taxon>
        <taxon>Ophiostomatales</taxon>
        <taxon>Ophiostomataceae</taxon>
        <taxon>Ophiostoma</taxon>
    </lineage>
</organism>
<dbReference type="STRING" id="1262450.S3CUT8"/>
<proteinExistence type="predicted"/>
<reference evidence="5 6" key="1">
    <citation type="journal article" date="2013" name="BMC Genomics">
        <title>The genome and transcriptome of the pine saprophyte Ophiostoma piceae, and a comparison with the bark beetle-associated pine pathogen Grosmannia clavigera.</title>
        <authorList>
            <person name="Haridas S."/>
            <person name="Wang Y."/>
            <person name="Lim L."/>
            <person name="Massoumi Alamouti S."/>
            <person name="Jackman S."/>
            <person name="Docking R."/>
            <person name="Robertson G."/>
            <person name="Birol I."/>
            <person name="Bohlmann J."/>
            <person name="Breuil C."/>
        </authorList>
    </citation>
    <scope>NUCLEOTIDE SEQUENCE [LARGE SCALE GENOMIC DNA]</scope>
    <source>
        <strain evidence="5 6">UAMH 11346</strain>
    </source>
</reference>
<dbReference type="GO" id="GO:0005789">
    <property type="term" value="C:endoplasmic reticulum membrane"/>
    <property type="evidence" value="ECO:0007669"/>
    <property type="project" value="TreeGrafter"/>
</dbReference>
<dbReference type="AlphaFoldDB" id="S3CUT8"/>
<evidence type="ECO:0000256" key="2">
    <source>
        <dbReference type="ARBA" id="ARBA00022857"/>
    </source>
</evidence>
<keyword evidence="4" id="KW-0443">Lipid metabolism</keyword>
<dbReference type="OrthoDB" id="9989144at2759"/>
<dbReference type="HOGENOM" id="CLU_029944_0_0_1"/>
<evidence type="ECO:0000256" key="1">
    <source>
        <dbReference type="ARBA" id="ARBA00022516"/>
    </source>
</evidence>
<dbReference type="GO" id="GO:0005811">
    <property type="term" value="C:lipid droplet"/>
    <property type="evidence" value="ECO:0007669"/>
    <property type="project" value="TreeGrafter"/>
</dbReference>
<dbReference type="EMBL" id="KE148146">
    <property type="protein sequence ID" value="EPE10483.1"/>
    <property type="molecule type" value="Genomic_DNA"/>
</dbReference>
<evidence type="ECO:0000313" key="6">
    <source>
        <dbReference type="Proteomes" id="UP000016923"/>
    </source>
</evidence>
<accession>S3CUT8</accession>
<dbReference type="PANTHER" id="PTHR43647:SF1">
    <property type="entry name" value="3-KETO-STEROID REDUCTASE ERG27"/>
    <property type="match status" value="1"/>
</dbReference>
<keyword evidence="1" id="KW-0444">Lipid biosynthesis</keyword>
<dbReference type="eggNOG" id="KOG1478">
    <property type="taxonomic scope" value="Eukaryota"/>
</dbReference>
<dbReference type="Gene3D" id="3.40.50.720">
    <property type="entry name" value="NAD(P)-binding Rossmann-like Domain"/>
    <property type="match status" value="1"/>
</dbReference>
<keyword evidence="6" id="KW-1185">Reference proteome</keyword>
<evidence type="ECO:0000256" key="3">
    <source>
        <dbReference type="ARBA" id="ARBA00023002"/>
    </source>
</evidence>
<keyword evidence="3" id="KW-0560">Oxidoreductase</keyword>